<accession>A0AC34QQQ0</accession>
<evidence type="ECO:0000313" key="2">
    <source>
        <dbReference type="WBParaSite" id="JU765_v2.g18425.t1"/>
    </source>
</evidence>
<evidence type="ECO:0000313" key="1">
    <source>
        <dbReference type="Proteomes" id="UP000887576"/>
    </source>
</evidence>
<reference evidence="2" key="1">
    <citation type="submission" date="2022-11" db="UniProtKB">
        <authorList>
            <consortium name="WormBaseParasite"/>
        </authorList>
    </citation>
    <scope>IDENTIFICATION</scope>
</reference>
<dbReference type="Proteomes" id="UP000887576">
    <property type="component" value="Unplaced"/>
</dbReference>
<protein>
    <submittedName>
        <fullName evidence="2">Defective in cullin neddylation protein</fullName>
    </submittedName>
</protein>
<dbReference type="WBParaSite" id="JU765_v2.g18425.t1">
    <property type="protein sequence ID" value="JU765_v2.g18425.t1"/>
    <property type="gene ID" value="JU765_v2.g18425"/>
</dbReference>
<proteinExistence type="predicted"/>
<name>A0AC34QQQ0_9BILA</name>
<organism evidence="1 2">
    <name type="scientific">Panagrolaimus sp. JU765</name>
    <dbReference type="NCBI Taxonomy" id="591449"/>
    <lineage>
        <taxon>Eukaryota</taxon>
        <taxon>Metazoa</taxon>
        <taxon>Ecdysozoa</taxon>
        <taxon>Nematoda</taxon>
        <taxon>Chromadorea</taxon>
        <taxon>Rhabditida</taxon>
        <taxon>Tylenchina</taxon>
        <taxon>Panagrolaimomorpha</taxon>
        <taxon>Panagrolaimoidea</taxon>
        <taxon>Panagrolaimidae</taxon>
        <taxon>Panagrolaimus</taxon>
    </lineage>
</organism>
<sequence length="285" mass="33210">MHSLFGYKSFTVASAAKRAKVSFNDGDGMNKLTRQQRDKVKQLIQFTNCTEPTALTLLQKFNWEIDRAADQFFSEPQQAMPRVEGNGVERLYKEYADDPKDNLPGRIGPHGVVRLLNDLNVDPSSRAVLIFAWKLKAQFQCEFSHEEWVNGLNAIRCDSKEKLKDWMRRTDEQIRDVSNFRNFYNFAFAYAKPLSSRGLAQELAIAYWRIIFGTNNRRVEQFINFIERTNKGITKDEWQLFFEFLQTVNDDYTNYDAEGGAWPVRFDEFVEYCKKGNSNGEPMEP</sequence>